<dbReference type="PIRSF" id="PIRSF007466">
    <property type="entry name" value="SpoIVA"/>
    <property type="match status" value="1"/>
</dbReference>
<comment type="caution">
    <text evidence="4">The sequence shown here is derived from an EMBL/GenBank/DDBJ whole genome shotgun (WGS) entry which is preliminary data.</text>
</comment>
<reference evidence="4 5" key="1">
    <citation type="journal article" date="2020" name="New Microbes New Infect">
        <title>Sellimonas caecigallum sp. nov., description and genome sequence of a new member of the Sellimonas genus isolated from the cecum of feral chicken.</title>
        <authorList>
            <person name="Wongkuna S."/>
            <person name="Ghimire S."/>
            <person name="Antony L."/>
            <person name="Chankhamhaengdecha S."/>
            <person name="Janvilisri T."/>
            <person name="Scaria J."/>
        </authorList>
    </citation>
    <scope>NUCLEOTIDE SEQUENCE [LARGE SCALE GENOMIC DNA]</scope>
    <source>
        <strain evidence="4 5">SW451</strain>
    </source>
</reference>
<protein>
    <submittedName>
        <fullName evidence="4">Stage IV sporulation protein A</fullName>
    </submittedName>
</protein>
<dbReference type="RefSeq" id="WP_221919123.1">
    <property type="nucleotide sequence ID" value="NZ_CP173660.1"/>
</dbReference>
<dbReference type="InterPro" id="IPR027417">
    <property type="entry name" value="P-loop_NTPase"/>
</dbReference>
<dbReference type="Pfam" id="PF20439">
    <property type="entry name" value="SpoIVA_C"/>
    <property type="match status" value="1"/>
</dbReference>
<accession>A0ABS7L3H8</accession>
<dbReference type="InterPro" id="IPR046842">
    <property type="entry name" value="SpoIVA_ATPase"/>
</dbReference>
<evidence type="ECO:0000259" key="3">
    <source>
        <dbReference type="Pfam" id="PF20439"/>
    </source>
</evidence>
<dbReference type="InterPro" id="IPR014201">
    <property type="entry name" value="Spore_IV_A"/>
</dbReference>
<evidence type="ECO:0000313" key="4">
    <source>
        <dbReference type="EMBL" id="MBY0757599.1"/>
    </source>
</evidence>
<gene>
    <name evidence="4" type="primary">spoIVA</name>
    <name evidence="4" type="ORF">FLB61_00510</name>
</gene>
<keyword evidence="5" id="KW-1185">Reference proteome</keyword>
<name>A0ABS7L3H8_9FIRM</name>
<dbReference type="Proteomes" id="UP000779049">
    <property type="component" value="Unassembled WGS sequence"/>
</dbReference>
<evidence type="ECO:0000259" key="1">
    <source>
        <dbReference type="Pfam" id="PF09547"/>
    </source>
</evidence>
<organism evidence="4 5">
    <name type="scientific">Sellimonas caecigallum</name>
    <dbReference type="NCBI Taxonomy" id="2592333"/>
    <lineage>
        <taxon>Bacteria</taxon>
        <taxon>Bacillati</taxon>
        <taxon>Bacillota</taxon>
        <taxon>Clostridia</taxon>
        <taxon>Lachnospirales</taxon>
        <taxon>Lachnospiraceae</taxon>
        <taxon>Sellimonas</taxon>
    </lineage>
</organism>
<dbReference type="InterPro" id="IPR046841">
    <property type="entry name" value="SpoIVA_middle"/>
</dbReference>
<dbReference type="SUPFAM" id="SSF52540">
    <property type="entry name" value="P-loop containing nucleoside triphosphate hydrolases"/>
    <property type="match status" value="1"/>
</dbReference>
<dbReference type="Pfam" id="PF20438">
    <property type="entry name" value="SpoIVA_middle"/>
    <property type="match status" value="1"/>
</dbReference>
<dbReference type="EMBL" id="VIRV01000001">
    <property type="protein sequence ID" value="MBY0757599.1"/>
    <property type="molecule type" value="Genomic_DNA"/>
</dbReference>
<proteinExistence type="predicted"/>
<sequence>MESFQLYHDMQARTNGEIYLGVVGPVRTGKSTFIKRFMDLLVIPHMEDENQKARTMDELPQSSSGKTIMTTEPKFIPKEAADLVLSDDVKVKVRLIDCVGYMTEGAKGHIEDGEERKVKTPWFDYEILFTKAAGIGTRKVIHDHATIGIVVTTDGTIGEIPRESYRDPEEKTIRELKEIGKPFLVLVNSSRPYGKEAMETAEEIRNKFEVTVLPVNCEQLKEEDIHQMMEAILFEFPVSELEFYIPKWVEMLPREHKIKAELIGEIRRMMEERTEIRDFVGGIPKSELTYIESVRVEKIEMDTGCVKIEIRVYEKFYYEMLSEMTGTQIRNEYELLKSMKEMSGLRTEYAHVKDAMDSVKMKGYGVVSPIKEEIRMAEPEIIRQGNKYGVKIHSEAPSIHMIQANIETEIAPIVGNEQQAQDVIRYIKEAKESEEGVWKTNIFGKSIEELVMDGMKNKITMINDECQVKLQDTMQKIVNDSNGGIVCIII</sequence>
<feature type="domain" description="Sporulation stage IV protein A C-terminal" evidence="3">
    <location>
        <begin position="416"/>
        <end position="490"/>
    </location>
</feature>
<dbReference type="Pfam" id="PF09547">
    <property type="entry name" value="SpoIVA_ATPase"/>
    <property type="match status" value="1"/>
</dbReference>
<feature type="domain" description="Stage IV sporulation protein A middle" evidence="2">
    <location>
        <begin position="238"/>
        <end position="415"/>
    </location>
</feature>
<dbReference type="Gene3D" id="3.40.50.300">
    <property type="entry name" value="P-loop containing nucleotide triphosphate hydrolases"/>
    <property type="match status" value="1"/>
</dbReference>
<dbReference type="InterPro" id="IPR046840">
    <property type="entry name" value="SpoIVA_C"/>
</dbReference>
<evidence type="ECO:0000259" key="2">
    <source>
        <dbReference type="Pfam" id="PF20438"/>
    </source>
</evidence>
<evidence type="ECO:0000313" key="5">
    <source>
        <dbReference type="Proteomes" id="UP000779049"/>
    </source>
</evidence>
<dbReference type="CDD" id="cd00882">
    <property type="entry name" value="Ras_like_GTPase"/>
    <property type="match status" value="1"/>
</dbReference>
<dbReference type="NCBIfam" id="TIGR02836">
    <property type="entry name" value="spore_IV_A"/>
    <property type="match status" value="1"/>
</dbReference>
<feature type="domain" description="Stage IV sporulation protein A ATPase" evidence="1">
    <location>
        <begin position="1"/>
        <end position="237"/>
    </location>
</feature>